<sequence length="298" mass="33976">MSYFTTVTQDFNMTTTILLDNPGFLYTAVGAVAQGYLGVLLNFLVLSITLRSKSMRKRYKISLFFGAFYSFLTCCCVATICTYYLYFFTTKHPANFFTCCAIQKVNYMLQVPFFFALFGLYLGSLFIYHDVVKDDVCAKVVQFPAWLLRVHLNTYCFLAVTSFLLSLRTAYFVVHFKKNATGGFVQSNPVKSVIEKRLLYSLTMQAVLPIFFIVPFLVRSQLITYDVVLDIPKPVIDFIRVLTYTYYAFNSLIAIFFVKELRVGILRIVGVEVPKTMVSQTVILSSHLGTRCTPSSIH</sequence>
<feature type="transmembrane region" description="Helical" evidence="1">
    <location>
        <begin position="238"/>
        <end position="258"/>
    </location>
</feature>
<feature type="transmembrane region" description="Helical" evidence="1">
    <location>
        <begin position="107"/>
        <end position="128"/>
    </location>
</feature>
<evidence type="ECO:0000313" key="3">
    <source>
        <dbReference type="Proteomes" id="UP001175271"/>
    </source>
</evidence>
<reference evidence="2" key="1">
    <citation type="submission" date="2023-06" db="EMBL/GenBank/DDBJ databases">
        <title>Genomic analysis of the entomopathogenic nematode Steinernema hermaphroditum.</title>
        <authorList>
            <person name="Schwarz E.M."/>
            <person name="Heppert J.K."/>
            <person name="Baniya A."/>
            <person name="Schwartz H.T."/>
            <person name="Tan C.-H."/>
            <person name="Antoshechkin I."/>
            <person name="Sternberg P.W."/>
            <person name="Goodrich-Blair H."/>
            <person name="Dillman A.R."/>
        </authorList>
    </citation>
    <scope>NUCLEOTIDE SEQUENCE</scope>
    <source>
        <strain evidence="2">PS9179</strain>
        <tissue evidence="2">Whole animal</tissue>
    </source>
</reference>
<keyword evidence="1" id="KW-0812">Transmembrane</keyword>
<dbReference type="Proteomes" id="UP001175271">
    <property type="component" value="Unassembled WGS sequence"/>
</dbReference>
<feature type="transmembrane region" description="Helical" evidence="1">
    <location>
        <begin position="62"/>
        <end position="87"/>
    </location>
</feature>
<keyword evidence="1" id="KW-1133">Transmembrane helix</keyword>
<evidence type="ECO:0000313" key="2">
    <source>
        <dbReference type="EMBL" id="KAK0412691.1"/>
    </source>
</evidence>
<feature type="transmembrane region" description="Helical" evidence="1">
    <location>
        <begin position="23"/>
        <end position="50"/>
    </location>
</feature>
<organism evidence="2 3">
    <name type="scientific">Steinernema hermaphroditum</name>
    <dbReference type="NCBI Taxonomy" id="289476"/>
    <lineage>
        <taxon>Eukaryota</taxon>
        <taxon>Metazoa</taxon>
        <taxon>Ecdysozoa</taxon>
        <taxon>Nematoda</taxon>
        <taxon>Chromadorea</taxon>
        <taxon>Rhabditida</taxon>
        <taxon>Tylenchina</taxon>
        <taxon>Panagrolaimomorpha</taxon>
        <taxon>Strongyloidoidea</taxon>
        <taxon>Steinernematidae</taxon>
        <taxon>Steinernema</taxon>
    </lineage>
</organism>
<dbReference type="SUPFAM" id="SSF81321">
    <property type="entry name" value="Family A G protein-coupled receptor-like"/>
    <property type="match status" value="1"/>
</dbReference>
<name>A0AA39HWL0_9BILA</name>
<keyword evidence="1" id="KW-0472">Membrane</keyword>
<comment type="caution">
    <text evidence="2">The sequence shown here is derived from an EMBL/GenBank/DDBJ whole genome shotgun (WGS) entry which is preliminary data.</text>
</comment>
<proteinExistence type="predicted"/>
<evidence type="ECO:0000256" key="1">
    <source>
        <dbReference type="SAM" id="Phobius"/>
    </source>
</evidence>
<gene>
    <name evidence="2" type="ORF">QR680_006355</name>
</gene>
<dbReference type="EMBL" id="JAUCMV010000003">
    <property type="protein sequence ID" value="KAK0412691.1"/>
    <property type="molecule type" value="Genomic_DNA"/>
</dbReference>
<dbReference type="AlphaFoldDB" id="A0AA39HWL0"/>
<accession>A0AA39HWL0</accession>
<protein>
    <submittedName>
        <fullName evidence="2">Uncharacterized protein</fullName>
    </submittedName>
</protein>
<keyword evidence="3" id="KW-1185">Reference proteome</keyword>
<feature type="transmembrane region" description="Helical" evidence="1">
    <location>
        <begin position="198"/>
        <end position="218"/>
    </location>
</feature>